<accession>A0A3A4KMH8</accession>
<dbReference type="GO" id="GO:0140662">
    <property type="term" value="F:ATP-dependent protein folding chaperone"/>
    <property type="evidence" value="ECO:0007669"/>
    <property type="project" value="InterPro"/>
</dbReference>
<evidence type="ECO:0000313" key="5">
    <source>
        <dbReference type="EMBL" id="RJO76758.1"/>
    </source>
</evidence>
<evidence type="ECO:0000256" key="3">
    <source>
        <dbReference type="ARBA" id="ARBA00023186"/>
    </source>
</evidence>
<proteinExistence type="predicted"/>
<feature type="compositionally biased region" description="Polar residues" evidence="4">
    <location>
        <begin position="17"/>
        <end position="29"/>
    </location>
</feature>
<evidence type="ECO:0000256" key="2">
    <source>
        <dbReference type="ARBA" id="ARBA00022840"/>
    </source>
</evidence>
<feature type="region of interest" description="Disordered" evidence="4">
    <location>
        <begin position="1"/>
        <end position="44"/>
    </location>
</feature>
<dbReference type="PANTHER" id="PTHR42749">
    <property type="entry name" value="CELL SHAPE-DETERMINING PROTEIN MREB"/>
    <property type="match status" value="1"/>
</dbReference>
<sequence length="649" mass="66943">MRRLGTRLGLGEFPRTHPQSVTAAPQQPTDVYGSNDRPGRSVLHSDHRTTQFSNGVLVMTERLALGITVGASNSVAVAAAGEGDGETGPARGGTVRVRPSALSLTSGTPALVAPTGAAVVADFLHRVGDPVDIRTDDGRAYRAADLVATTVTCLIDEMTRRTGYSASTAVVCHPAWWSRHTVEAQRTALAEAGLDEVTLVPEPAAALRWLAAAHGPLEDGATAVYDLGASGLTISVLRTGEQSGPLGAPLRSTDIAGSEFDLLTMRYVLANAMGGNDFDPFDPALERELSALRARCRNAKEELSINTATVVPVRLGGGAEQIRLVRDELEEMLRGPLSAGADLLREAVHRAGLGIGDIDRVLLTGGGGSIPLVAELISSEFGLEVVAAPQPAQTSARGAALLAADLATAARTDALPAALAIEPAVEPEATRFQPLSREPRLPETPQRRRRLTTRQRAAIVAGAAVAIGVLTTGTLAVGTGAQSGPNPIPVARNTTPAPDGARVAATSPTPNEPDRNPDPMTAGSPRPNVTQPVSTSDRTVVVPANNPQPSTAADPGARDPSTSEQSPPANPPPNPRPNPAPNPQPNPAPNPQPNPAPNPQPPYLPPAPPPPPTLPSPPTLPPVQNPVDPGSMFPSGLRVPPVIPGGNGG</sequence>
<dbReference type="InterPro" id="IPR043129">
    <property type="entry name" value="ATPase_NBD"/>
</dbReference>
<dbReference type="PANTHER" id="PTHR42749:SF1">
    <property type="entry name" value="CELL SHAPE-DETERMINING PROTEIN MREB"/>
    <property type="match status" value="1"/>
</dbReference>
<dbReference type="Gene3D" id="3.30.420.40">
    <property type="match status" value="2"/>
</dbReference>
<dbReference type="SUPFAM" id="SSF53067">
    <property type="entry name" value="Actin-like ATPase domain"/>
    <property type="match status" value="2"/>
</dbReference>
<dbReference type="Gene3D" id="3.90.640.10">
    <property type="entry name" value="Actin, Chain A, domain 4"/>
    <property type="match status" value="1"/>
</dbReference>
<organism evidence="5 6">
    <name type="scientific">Nocardia panacis</name>
    <dbReference type="NCBI Taxonomy" id="2340916"/>
    <lineage>
        <taxon>Bacteria</taxon>
        <taxon>Bacillati</taxon>
        <taxon>Actinomycetota</taxon>
        <taxon>Actinomycetes</taxon>
        <taxon>Mycobacteriales</taxon>
        <taxon>Nocardiaceae</taxon>
        <taxon>Nocardia</taxon>
    </lineage>
</organism>
<feature type="region of interest" description="Disordered" evidence="4">
    <location>
        <begin position="479"/>
        <end position="649"/>
    </location>
</feature>
<keyword evidence="2" id="KW-0067">ATP-binding</keyword>
<feature type="compositionally biased region" description="Pro residues" evidence="4">
    <location>
        <begin position="568"/>
        <end position="624"/>
    </location>
</feature>
<feature type="compositionally biased region" description="Polar residues" evidence="4">
    <location>
        <begin position="527"/>
        <end position="538"/>
    </location>
</feature>
<keyword evidence="1" id="KW-0547">Nucleotide-binding</keyword>
<dbReference type="EMBL" id="QZFU01000016">
    <property type="protein sequence ID" value="RJO76758.1"/>
    <property type="molecule type" value="Genomic_DNA"/>
</dbReference>
<protein>
    <submittedName>
        <fullName evidence="5">Hsp70 family protein</fullName>
    </submittedName>
</protein>
<name>A0A3A4KMH8_9NOCA</name>
<dbReference type="AlphaFoldDB" id="A0A3A4KMH8"/>
<dbReference type="GO" id="GO:0005524">
    <property type="term" value="F:ATP binding"/>
    <property type="evidence" value="ECO:0007669"/>
    <property type="project" value="UniProtKB-KW"/>
</dbReference>
<dbReference type="Proteomes" id="UP000266677">
    <property type="component" value="Unassembled WGS sequence"/>
</dbReference>
<comment type="caution">
    <text evidence="5">The sequence shown here is derived from an EMBL/GenBank/DDBJ whole genome shotgun (WGS) entry which is preliminary data.</text>
</comment>
<evidence type="ECO:0000256" key="4">
    <source>
        <dbReference type="SAM" id="MobiDB-lite"/>
    </source>
</evidence>
<keyword evidence="3" id="KW-0143">Chaperone</keyword>
<dbReference type="Pfam" id="PF00012">
    <property type="entry name" value="HSP70"/>
    <property type="match status" value="1"/>
</dbReference>
<evidence type="ECO:0000313" key="6">
    <source>
        <dbReference type="Proteomes" id="UP000266677"/>
    </source>
</evidence>
<feature type="region of interest" description="Disordered" evidence="4">
    <location>
        <begin position="428"/>
        <end position="453"/>
    </location>
</feature>
<reference evidence="5 6" key="1">
    <citation type="submission" date="2018-09" db="EMBL/GenBank/DDBJ databases">
        <title>YIM PH21274 draft genome.</title>
        <authorList>
            <person name="Miao C."/>
        </authorList>
    </citation>
    <scope>NUCLEOTIDE SEQUENCE [LARGE SCALE GENOMIC DNA]</scope>
    <source>
        <strain evidence="5 6">YIM PH 21724</strain>
    </source>
</reference>
<evidence type="ECO:0000256" key="1">
    <source>
        <dbReference type="ARBA" id="ARBA00022741"/>
    </source>
</evidence>
<dbReference type="InterPro" id="IPR013126">
    <property type="entry name" value="Hsp_70_fam"/>
</dbReference>
<gene>
    <name evidence="5" type="ORF">D5S18_10900</name>
</gene>
<keyword evidence="6" id="KW-1185">Reference proteome</keyword>